<feature type="domain" description="DinB-like" evidence="1">
    <location>
        <begin position="14"/>
        <end position="114"/>
    </location>
</feature>
<dbReference type="InterPro" id="IPR024775">
    <property type="entry name" value="DinB-like"/>
</dbReference>
<dbReference type="OrthoDB" id="659at2759"/>
<dbReference type="EMBL" id="ML738608">
    <property type="protein sequence ID" value="KAE8164424.1"/>
    <property type="molecule type" value="Genomic_DNA"/>
</dbReference>
<dbReference type="PANTHER" id="PTHR43397">
    <property type="entry name" value="ERGOTHIONEINE BIOSYNTHESIS PROTEIN 1"/>
    <property type="match status" value="1"/>
</dbReference>
<accession>A0A5N6V0H0</accession>
<proteinExistence type="predicted"/>
<organism evidence="2 3">
    <name type="scientific">Aspergillus tamarii</name>
    <dbReference type="NCBI Taxonomy" id="41984"/>
    <lineage>
        <taxon>Eukaryota</taxon>
        <taxon>Fungi</taxon>
        <taxon>Dikarya</taxon>
        <taxon>Ascomycota</taxon>
        <taxon>Pezizomycotina</taxon>
        <taxon>Eurotiomycetes</taxon>
        <taxon>Eurotiomycetidae</taxon>
        <taxon>Eurotiales</taxon>
        <taxon>Aspergillaceae</taxon>
        <taxon>Aspergillus</taxon>
        <taxon>Aspergillus subgen. Circumdati</taxon>
    </lineage>
</organism>
<gene>
    <name evidence="2" type="ORF">BDV40DRAFT_298453</name>
</gene>
<evidence type="ECO:0000259" key="1">
    <source>
        <dbReference type="Pfam" id="PF12867"/>
    </source>
</evidence>
<dbReference type="InterPro" id="IPR051128">
    <property type="entry name" value="EgtD_Methyltrsf_superfamily"/>
</dbReference>
<evidence type="ECO:0000313" key="3">
    <source>
        <dbReference type="Proteomes" id="UP000326950"/>
    </source>
</evidence>
<evidence type="ECO:0000313" key="2">
    <source>
        <dbReference type="EMBL" id="KAE8164424.1"/>
    </source>
</evidence>
<sequence>MAQALGSMESSNVEMFPKEALREQPNTLRNPVIFYLGHIPIFEDIHLARATKPLQPNRRIINKFLKELSDTLDFREKVCARIAALSQMQKPWQDRLIGRALWIGFEHEGLHLEIFLWMTLMSPNILPPPDIPRPDFIRMAEQAVRNLY</sequence>
<keyword evidence="3" id="KW-1185">Reference proteome</keyword>
<dbReference type="AlphaFoldDB" id="A0A5N6V0H0"/>
<protein>
    <recommendedName>
        <fullName evidence="1">DinB-like domain-containing protein</fullName>
    </recommendedName>
</protein>
<name>A0A5N6V0H0_ASPTM</name>
<dbReference type="PANTHER" id="PTHR43397:SF1">
    <property type="entry name" value="ERGOTHIONEINE BIOSYNTHESIS PROTEIN 1"/>
    <property type="match status" value="1"/>
</dbReference>
<reference evidence="2 3" key="1">
    <citation type="submission" date="2019-04" db="EMBL/GenBank/DDBJ databases">
        <title>Friends and foes A comparative genomics study of 23 Aspergillus species from section Flavi.</title>
        <authorList>
            <consortium name="DOE Joint Genome Institute"/>
            <person name="Kjaerbolling I."/>
            <person name="Vesth T."/>
            <person name="Frisvad J.C."/>
            <person name="Nybo J.L."/>
            <person name="Theobald S."/>
            <person name="Kildgaard S."/>
            <person name="Isbrandt T."/>
            <person name="Kuo A."/>
            <person name="Sato A."/>
            <person name="Lyhne E.K."/>
            <person name="Kogle M.E."/>
            <person name="Wiebenga A."/>
            <person name="Kun R.S."/>
            <person name="Lubbers R.J."/>
            <person name="Makela M.R."/>
            <person name="Barry K."/>
            <person name="Chovatia M."/>
            <person name="Clum A."/>
            <person name="Daum C."/>
            <person name="Haridas S."/>
            <person name="He G."/>
            <person name="LaButti K."/>
            <person name="Lipzen A."/>
            <person name="Mondo S."/>
            <person name="Riley R."/>
            <person name="Salamov A."/>
            <person name="Simmons B.A."/>
            <person name="Magnuson J.K."/>
            <person name="Henrissat B."/>
            <person name="Mortensen U.H."/>
            <person name="Larsen T.O."/>
            <person name="Devries R.P."/>
            <person name="Grigoriev I.V."/>
            <person name="Machida M."/>
            <person name="Baker S.E."/>
            <person name="Andersen M.R."/>
        </authorList>
    </citation>
    <scope>NUCLEOTIDE SEQUENCE [LARGE SCALE GENOMIC DNA]</scope>
    <source>
        <strain evidence="2 3">CBS 117626</strain>
    </source>
</reference>
<dbReference type="Proteomes" id="UP000326950">
    <property type="component" value="Unassembled WGS sequence"/>
</dbReference>
<dbReference type="Pfam" id="PF12867">
    <property type="entry name" value="DinB_2"/>
    <property type="match status" value="1"/>
</dbReference>